<dbReference type="InterPro" id="IPR035940">
    <property type="entry name" value="CAP_sf"/>
</dbReference>
<evidence type="ECO:0000313" key="8">
    <source>
        <dbReference type="Proteomes" id="UP000269221"/>
    </source>
</evidence>
<feature type="domain" description="LCCL" evidence="6">
    <location>
        <begin position="201"/>
        <end position="242"/>
    </location>
</feature>
<keyword evidence="8" id="KW-1185">Reference proteome</keyword>
<dbReference type="FunFam" id="2.170.130.20:FF:000001">
    <property type="entry name" value="Cysteine-rich secretory protein LCCL domain-containing 1"/>
    <property type="match status" value="1"/>
</dbReference>
<evidence type="ECO:0000256" key="1">
    <source>
        <dbReference type="ARBA" id="ARBA00004613"/>
    </source>
</evidence>
<dbReference type="InterPro" id="IPR051957">
    <property type="entry name" value="CRISP-LCCL_domain"/>
</dbReference>
<name>A0A3M0KQ31_HIRRU</name>
<feature type="domain" description="LCCL" evidence="6">
    <location>
        <begin position="308"/>
        <end position="400"/>
    </location>
</feature>
<keyword evidence="3" id="KW-0732">Signal</keyword>
<evidence type="ECO:0000256" key="4">
    <source>
        <dbReference type="ARBA" id="ARBA00022737"/>
    </source>
</evidence>
<organism evidence="7 8">
    <name type="scientific">Hirundo rustica rustica</name>
    <dbReference type="NCBI Taxonomy" id="333673"/>
    <lineage>
        <taxon>Eukaryota</taxon>
        <taxon>Metazoa</taxon>
        <taxon>Chordata</taxon>
        <taxon>Craniata</taxon>
        <taxon>Vertebrata</taxon>
        <taxon>Euteleostomi</taxon>
        <taxon>Archelosauria</taxon>
        <taxon>Archosauria</taxon>
        <taxon>Dinosauria</taxon>
        <taxon>Saurischia</taxon>
        <taxon>Theropoda</taxon>
        <taxon>Coelurosauria</taxon>
        <taxon>Aves</taxon>
        <taxon>Neognathae</taxon>
        <taxon>Neoaves</taxon>
        <taxon>Telluraves</taxon>
        <taxon>Australaves</taxon>
        <taxon>Passeriformes</taxon>
        <taxon>Sylvioidea</taxon>
        <taxon>Hirundinidae</taxon>
        <taxon>Hirundo</taxon>
    </lineage>
</organism>
<comment type="caution">
    <text evidence="7">The sequence shown here is derived from an EMBL/GenBank/DDBJ whole genome shotgun (WGS) entry which is preliminary data.</text>
</comment>
<sequence length="422" mass="47117">MLIVGSMILRVFSNQRFYDSVTQAVSAMVLPNATLLEELLEKYMDEDGEWWIAKQRGKRAITDSDMQSILDLHNKLRGQVYPPASNMEYMVQDPAFAFQSPSDEFQRVLLCPTCPGPSEGLHSSLGHGTQNWRDLQSRGLKPVCGSMDQQAFFHQLGRIWGHTGEGVTGGVTLLINLAAPVLRVPLVLEEVVERTFVIEQSSICKAAIHYGILDNEGGWVDVTRQGRKNYFIKSYRNGVQSIGIGYCSEYLNKLVNNRIHIPTSVFDNAKVTEVSATSVKTNWNPVNEQCEIDGKYQSANSFTVSKVTVQAITCETTVEQLCPFQKPASHCPRVYCPHNCMQANPHYARVIGTRIYSDISSICRAAVHAGVVRNQGGYVDVMPVDKRKVYVASFQNGIYSERIETKVQVDFDCDESPTQSKA</sequence>
<dbReference type="InterPro" id="IPR004043">
    <property type="entry name" value="LCCL"/>
</dbReference>
<evidence type="ECO:0000256" key="2">
    <source>
        <dbReference type="ARBA" id="ARBA00022525"/>
    </source>
</evidence>
<dbReference type="Gene3D" id="2.170.130.20">
    <property type="entry name" value="LCCL-like domain"/>
    <property type="match status" value="2"/>
</dbReference>
<dbReference type="SUPFAM" id="SSF69848">
    <property type="entry name" value="LCCL domain"/>
    <property type="match status" value="2"/>
</dbReference>
<dbReference type="SUPFAM" id="SSF55797">
    <property type="entry name" value="PR-1-like"/>
    <property type="match status" value="1"/>
</dbReference>
<reference evidence="7 8" key="1">
    <citation type="submission" date="2018-07" db="EMBL/GenBank/DDBJ databases">
        <title>A high quality draft genome assembly of the barn swallow (H. rustica rustica).</title>
        <authorList>
            <person name="Formenti G."/>
            <person name="Chiara M."/>
            <person name="Poveda L."/>
            <person name="Francoijs K.-J."/>
            <person name="Bonisoli-Alquati A."/>
            <person name="Canova L."/>
            <person name="Gianfranceschi L."/>
            <person name="Horner D.S."/>
            <person name="Saino N."/>
        </authorList>
    </citation>
    <scope>NUCLEOTIDE SEQUENCE [LARGE SCALE GENOMIC DNA]</scope>
    <source>
        <strain evidence="7">Chelidonia</strain>
        <tissue evidence="7">Blood</tissue>
    </source>
</reference>
<evidence type="ECO:0000313" key="7">
    <source>
        <dbReference type="EMBL" id="RMC15265.1"/>
    </source>
</evidence>
<dbReference type="EMBL" id="QRBI01000104">
    <property type="protein sequence ID" value="RMC15265.1"/>
    <property type="molecule type" value="Genomic_DNA"/>
</dbReference>
<dbReference type="PANTHER" id="PTHR31331">
    <property type="entry name" value="LCCL DOMAIN PROTEIN (AFU_ORTHOLOGUE AFUA_5G08630)"/>
    <property type="match status" value="1"/>
</dbReference>
<evidence type="ECO:0000256" key="3">
    <source>
        <dbReference type="ARBA" id="ARBA00022729"/>
    </source>
</evidence>
<evidence type="ECO:0000256" key="5">
    <source>
        <dbReference type="ARBA" id="ARBA00023157"/>
    </source>
</evidence>
<dbReference type="AlphaFoldDB" id="A0A3M0KQ31"/>
<dbReference type="PROSITE" id="PS50820">
    <property type="entry name" value="LCCL"/>
    <property type="match status" value="2"/>
</dbReference>
<dbReference type="InterPro" id="IPR036609">
    <property type="entry name" value="LCCL_sf"/>
</dbReference>
<dbReference type="Pfam" id="PF03815">
    <property type="entry name" value="LCCL"/>
    <property type="match status" value="2"/>
</dbReference>
<dbReference type="SMART" id="SM00603">
    <property type="entry name" value="LCCL"/>
    <property type="match status" value="2"/>
</dbReference>
<dbReference type="GO" id="GO:0005576">
    <property type="term" value="C:extracellular region"/>
    <property type="evidence" value="ECO:0007669"/>
    <property type="project" value="UniProtKB-SubCell"/>
</dbReference>
<dbReference type="Gene3D" id="3.40.33.10">
    <property type="entry name" value="CAP"/>
    <property type="match status" value="1"/>
</dbReference>
<proteinExistence type="predicted"/>
<dbReference type="Proteomes" id="UP000269221">
    <property type="component" value="Unassembled WGS sequence"/>
</dbReference>
<keyword evidence="5" id="KW-1015">Disulfide bond</keyword>
<keyword evidence="4" id="KW-0677">Repeat</keyword>
<protein>
    <recommendedName>
        <fullName evidence="6">LCCL domain-containing protein</fullName>
    </recommendedName>
</protein>
<dbReference type="STRING" id="333673.A0A3M0KQ31"/>
<keyword evidence="2" id="KW-0964">Secreted</keyword>
<dbReference type="OrthoDB" id="414826at2759"/>
<dbReference type="PANTHER" id="PTHR31331:SF1">
    <property type="entry name" value="CYSTEINE RICH SECRETORY PROTEIN LCCL DOMAIN CONTAINING 2"/>
    <property type="match status" value="1"/>
</dbReference>
<accession>A0A3M0KQ31</accession>
<gene>
    <name evidence="7" type="ORF">DUI87_07453</name>
</gene>
<comment type="subcellular location">
    <subcellularLocation>
        <location evidence="1">Secreted</location>
    </subcellularLocation>
</comment>
<evidence type="ECO:0000259" key="6">
    <source>
        <dbReference type="PROSITE" id="PS50820"/>
    </source>
</evidence>